<protein>
    <recommendedName>
        <fullName evidence="4">Carboxypeptidase</fullName>
        <ecNumber evidence="4">3.4.16.-</ecNumber>
    </recommendedName>
</protein>
<dbReference type="GO" id="GO:0004185">
    <property type="term" value="F:serine-type carboxypeptidase activity"/>
    <property type="evidence" value="ECO:0007669"/>
    <property type="project" value="UniProtKB-UniRule"/>
</dbReference>
<feature type="signal peptide" evidence="4">
    <location>
        <begin position="1"/>
        <end position="21"/>
    </location>
</feature>
<dbReference type="Gene3D" id="6.10.250.940">
    <property type="match status" value="1"/>
</dbReference>
<comment type="similarity">
    <text evidence="2 4">Belongs to the peptidase S10 family.</text>
</comment>
<dbReference type="FunFam" id="3.40.50.1820:FF:000211">
    <property type="entry name" value="Carboxypeptidase"/>
    <property type="match status" value="1"/>
</dbReference>
<evidence type="ECO:0000313" key="6">
    <source>
        <dbReference type="Proteomes" id="UP001188597"/>
    </source>
</evidence>
<keyword evidence="4" id="KW-0645">Protease</keyword>
<keyword evidence="3" id="KW-0964">Secreted</keyword>
<name>A0AA88WSZ7_9ASTE</name>
<evidence type="ECO:0000256" key="1">
    <source>
        <dbReference type="ARBA" id="ARBA00004613"/>
    </source>
</evidence>
<dbReference type="GO" id="GO:0006508">
    <property type="term" value="P:proteolysis"/>
    <property type="evidence" value="ECO:0007669"/>
    <property type="project" value="UniProtKB-KW"/>
</dbReference>
<dbReference type="PRINTS" id="PR00724">
    <property type="entry name" value="CRBOXYPTASEC"/>
</dbReference>
<dbReference type="Pfam" id="PF00450">
    <property type="entry name" value="Peptidase_S10"/>
    <property type="match status" value="1"/>
</dbReference>
<dbReference type="PANTHER" id="PTHR11802:SF349">
    <property type="entry name" value="SERINE CARBOXYPEPTIDASE-LIKE 46"/>
    <property type="match status" value="1"/>
</dbReference>
<comment type="caution">
    <text evidence="5">The sequence shown here is derived from an EMBL/GenBank/DDBJ whole genome shotgun (WGS) entry which is preliminary data.</text>
</comment>
<dbReference type="InterPro" id="IPR029058">
    <property type="entry name" value="AB_hydrolase_fold"/>
</dbReference>
<sequence length="475" mass="52670">MASWSWGATLLVFLCFSGCGGELITKLPGQPKNVGFKQYSGYTVTDAGHGRALFYYFVEADSADPLSRPLTVWFNGGPGCSSFGVGAFMENGPFQVGEKGQLLRNEFSWNLESNVLYAESPIGVGFSYSNTSTDYINWNDTRTADENLIFITNWLEEFPMYKDSDLFLIGESYAGHYIPQLTALILEHNKRPNIRPINLKSIALGNPLLDFDISIRADDYLWAHGAISDETLSLERTVCNDSTYMRLNVHGRRSQGCDYVFSRVSDEIGADVDHDDLLLPKCLSSSSPQFRPLGLHGKIHVAIARRANIGDPCLPARIFTYLNRPDVQKALHANTTHLPYLWHSCSGPLQYQQDNLDMNIIPLVLDILKEGIPILLFSGDQDSLIPLTQTRTIANILAKDAKLLTLNKYGPWYDGKQVGGWSQSFGEERDGKNVTALTYATVRGAAHEVPFSSPSQALTLFVSFLKGSALPRPHA</sequence>
<reference evidence="5" key="1">
    <citation type="submission" date="2022-12" db="EMBL/GenBank/DDBJ databases">
        <title>Draft genome assemblies for two species of Escallonia (Escalloniales).</title>
        <authorList>
            <person name="Chanderbali A."/>
            <person name="Dervinis C."/>
            <person name="Anghel I."/>
            <person name="Soltis D."/>
            <person name="Soltis P."/>
            <person name="Zapata F."/>
        </authorList>
    </citation>
    <scope>NUCLEOTIDE SEQUENCE</scope>
    <source>
        <strain evidence="5">UCBG64.0493</strain>
        <tissue evidence="5">Leaf</tissue>
    </source>
</reference>
<keyword evidence="6" id="KW-1185">Reference proteome</keyword>
<dbReference type="Gene3D" id="3.40.50.11320">
    <property type="match status" value="1"/>
</dbReference>
<organism evidence="5 6">
    <name type="scientific">Escallonia herrerae</name>
    <dbReference type="NCBI Taxonomy" id="1293975"/>
    <lineage>
        <taxon>Eukaryota</taxon>
        <taxon>Viridiplantae</taxon>
        <taxon>Streptophyta</taxon>
        <taxon>Embryophyta</taxon>
        <taxon>Tracheophyta</taxon>
        <taxon>Spermatophyta</taxon>
        <taxon>Magnoliopsida</taxon>
        <taxon>eudicotyledons</taxon>
        <taxon>Gunneridae</taxon>
        <taxon>Pentapetalae</taxon>
        <taxon>asterids</taxon>
        <taxon>campanulids</taxon>
        <taxon>Escalloniales</taxon>
        <taxon>Escalloniaceae</taxon>
        <taxon>Escallonia</taxon>
    </lineage>
</organism>
<dbReference type="PROSITE" id="PS00131">
    <property type="entry name" value="CARBOXYPEPT_SER_SER"/>
    <property type="match status" value="1"/>
</dbReference>
<dbReference type="AlphaFoldDB" id="A0AA88WSZ7"/>
<dbReference type="EMBL" id="JAVXUP010000326">
    <property type="protein sequence ID" value="KAK3030835.1"/>
    <property type="molecule type" value="Genomic_DNA"/>
</dbReference>
<feature type="chain" id="PRO_5041516233" description="Carboxypeptidase" evidence="4">
    <location>
        <begin position="22"/>
        <end position="475"/>
    </location>
</feature>
<proteinExistence type="inferred from homology"/>
<accession>A0AA88WSZ7</accession>
<dbReference type="Proteomes" id="UP001188597">
    <property type="component" value="Unassembled WGS sequence"/>
</dbReference>
<dbReference type="Gene3D" id="3.40.50.1820">
    <property type="entry name" value="alpha/beta hydrolase"/>
    <property type="match status" value="1"/>
</dbReference>
<evidence type="ECO:0000313" key="5">
    <source>
        <dbReference type="EMBL" id="KAK3030835.1"/>
    </source>
</evidence>
<dbReference type="InterPro" id="IPR018202">
    <property type="entry name" value="Ser_caboxypep_ser_AS"/>
</dbReference>
<keyword evidence="4" id="KW-0121">Carboxypeptidase</keyword>
<dbReference type="GO" id="GO:0005576">
    <property type="term" value="C:extracellular region"/>
    <property type="evidence" value="ECO:0007669"/>
    <property type="project" value="UniProtKB-SubCell"/>
</dbReference>
<dbReference type="GO" id="GO:0005773">
    <property type="term" value="C:vacuole"/>
    <property type="evidence" value="ECO:0007669"/>
    <property type="project" value="TreeGrafter"/>
</dbReference>
<dbReference type="InterPro" id="IPR001563">
    <property type="entry name" value="Peptidase_S10"/>
</dbReference>
<evidence type="ECO:0000256" key="2">
    <source>
        <dbReference type="ARBA" id="ARBA00009431"/>
    </source>
</evidence>
<evidence type="ECO:0000256" key="3">
    <source>
        <dbReference type="ARBA" id="ARBA00022525"/>
    </source>
</evidence>
<dbReference type="PANTHER" id="PTHR11802">
    <property type="entry name" value="SERINE PROTEASE FAMILY S10 SERINE CARBOXYPEPTIDASE"/>
    <property type="match status" value="1"/>
</dbReference>
<comment type="subcellular location">
    <subcellularLocation>
        <location evidence="1">Secreted</location>
    </subcellularLocation>
</comment>
<keyword evidence="4" id="KW-0378">Hydrolase</keyword>
<gene>
    <name evidence="5" type="ORF">RJ639_035764</name>
</gene>
<evidence type="ECO:0000256" key="4">
    <source>
        <dbReference type="RuleBase" id="RU361156"/>
    </source>
</evidence>
<dbReference type="SUPFAM" id="SSF53474">
    <property type="entry name" value="alpha/beta-Hydrolases"/>
    <property type="match status" value="1"/>
</dbReference>
<keyword evidence="4" id="KW-0732">Signal</keyword>
<dbReference type="EC" id="3.4.16.-" evidence="4"/>